<accession>A0A0A9FJD3</accession>
<evidence type="ECO:0000313" key="2">
    <source>
        <dbReference type="EMBL" id="JAE10226.1"/>
    </source>
</evidence>
<keyword evidence="1" id="KW-0472">Membrane</keyword>
<sequence>MLQRVGVHVMYPNILILFKMASMLCNVCHNVKIFHTVTLPNVPYSNINIISVYRWFVVIVFFPLLF</sequence>
<organism evidence="2">
    <name type="scientific">Arundo donax</name>
    <name type="common">Giant reed</name>
    <name type="synonym">Donax arundinaceus</name>
    <dbReference type="NCBI Taxonomy" id="35708"/>
    <lineage>
        <taxon>Eukaryota</taxon>
        <taxon>Viridiplantae</taxon>
        <taxon>Streptophyta</taxon>
        <taxon>Embryophyta</taxon>
        <taxon>Tracheophyta</taxon>
        <taxon>Spermatophyta</taxon>
        <taxon>Magnoliopsida</taxon>
        <taxon>Liliopsida</taxon>
        <taxon>Poales</taxon>
        <taxon>Poaceae</taxon>
        <taxon>PACMAD clade</taxon>
        <taxon>Arundinoideae</taxon>
        <taxon>Arundineae</taxon>
        <taxon>Arundo</taxon>
    </lineage>
</organism>
<dbReference type="EMBL" id="GBRH01187670">
    <property type="protein sequence ID" value="JAE10226.1"/>
    <property type="molecule type" value="Transcribed_RNA"/>
</dbReference>
<keyword evidence="1" id="KW-0812">Transmembrane</keyword>
<keyword evidence="1" id="KW-1133">Transmembrane helix</keyword>
<feature type="transmembrane region" description="Helical" evidence="1">
    <location>
        <begin position="47"/>
        <end position="65"/>
    </location>
</feature>
<evidence type="ECO:0000256" key="1">
    <source>
        <dbReference type="SAM" id="Phobius"/>
    </source>
</evidence>
<reference evidence="2" key="1">
    <citation type="submission" date="2014-09" db="EMBL/GenBank/DDBJ databases">
        <authorList>
            <person name="Magalhaes I.L.F."/>
            <person name="Oliveira U."/>
            <person name="Santos F.R."/>
            <person name="Vidigal T.H.D.A."/>
            <person name="Brescovit A.D."/>
            <person name="Santos A.J."/>
        </authorList>
    </citation>
    <scope>NUCLEOTIDE SEQUENCE</scope>
    <source>
        <tissue evidence="2">Shoot tissue taken approximately 20 cm above the soil surface</tissue>
    </source>
</reference>
<reference evidence="2" key="2">
    <citation type="journal article" date="2015" name="Data Brief">
        <title>Shoot transcriptome of the giant reed, Arundo donax.</title>
        <authorList>
            <person name="Barrero R.A."/>
            <person name="Guerrero F.D."/>
            <person name="Moolhuijzen P."/>
            <person name="Goolsby J.A."/>
            <person name="Tidwell J."/>
            <person name="Bellgard S.E."/>
            <person name="Bellgard M.I."/>
        </authorList>
    </citation>
    <scope>NUCLEOTIDE SEQUENCE</scope>
    <source>
        <tissue evidence="2">Shoot tissue taken approximately 20 cm above the soil surface</tissue>
    </source>
</reference>
<name>A0A0A9FJD3_ARUDO</name>
<protein>
    <submittedName>
        <fullName evidence="2">Uncharacterized protein</fullName>
    </submittedName>
</protein>
<dbReference type="AlphaFoldDB" id="A0A0A9FJD3"/>
<proteinExistence type="predicted"/>